<evidence type="ECO:0000256" key="2">
    <source>
        <dbReference type="ARBA" id="ARBA00022448"/>
    </source>
</evidence>
<protein>
    <submittedName>
        <fullName evidence="11">Glutathione ABC transporter permease protein GsiC</fullName>
    </submittedName>
</protein>
<dbReference type="GO" id="GO:0071916">
    <property type="term" value="F:dipeptide transmembrane transporter activity"/>
    <property type="evidence" value="ECO:0007669"/>
    <property type="project" value="TreeGrafter"/>
</dbReference>
<dbReference type="Gene3D" id="1.10.3720.10">
    <property type="entry name" value="MetI-like"/>
    <property type="match status" value="1"/>
</dbReference>
<evidence type="ECO:0000313" key="11">
    <source>
        <dbReference type="EMBL" id="GAL56915.1"/>
    </source>
</evidence>
<evidence type="ECO:0000256" key="1">
    <source>
        <dbReference type="ARBA" id="ARBA00004429"/>
    </source>
</evidence>
<feature type="domain" description="ABC transmembrane type-1" evidence="10">
    <location>
        <begin position="95"/>
        <end position="304"/>
    </location>
</feature>
<dbReference type="Pfam" id="PF19300">
    <property type="entry name" value="BPD_transp_1_N"/>
    <property type="match status" value="1"/>
</dbReference>
<dbReference type="GO" id="GO:0005886">
    <property type="term" value="C:plasma membrane"/>
    <property type="evidence" value="ECO:0007669"/>
    <property type="project" value="UniProtKB-SubCell"/>
</dbReference>
<dbReference type="CDD" id="cd06261">
    <property type="entry name" value="TM_PBP2"/>
    <property type="match status" value="1"/>
</dbReference>
<reference evidence="11 12" key="1">
    <citation type="submission" date="2014-09" db="EMBL/GenBank/DDBJ databases">
        <title>Whole genome shotgun sequence of Escherichia vulneris NBRC 102420.</title>
        <authorList>
            <person name="Yoshida Y."/>
            <person name="Hosoyama A."/>
            <person name="Tsuchikane K."/>
            <person name="Ohji S."/>
            <person name="Ichikawa N."/>
            <person name="Kimura A."/>
            <person name="Yamazoe A."/>
            <person name="Ezaki T."/>
            <person name="Fujita N."/>
        </authorList>
    </citation>
    <scope>NUCLEOTIDE SEQUENCE [LARGE SCALE GENOMIC DNA]</scope>
    <source>
        <strain evidence="11 12">NBRC 102420</strain>
    </source>
</reference>
<dbReference type="PANTHER" id="PTHR43163:SF6">
    <property type="entry name" value="DIPEPTIDE TRANSPORT SYSTEM PERMEASE PROTEIN DPPB-RELATED"/>
    <property type="match status" value="1"/>
</dbReference>
<evidence type="ECO:0000259" key="10">
    <source>
        <dbReference type="PROSITE" id="PS50928"/>
    </source>
</evidence>
<proteinExistence type="inferred from homology"/>
<dbReference type="EMBL" id="BBMZ01000002">
    <property type="protein sequence ID" value="GAL56915.1"/>
    <property type="molecule type" value="Genomic_DNA"/>
</dbReference>
<evidence type="ECO:0000256" key="3">
    <source>
        <dbReference type="ARBA" id="ARBA00022475"/>
    </source>
</evidence>
<evidence type="ECO:0000256" key="5">
    <source>
        <dbReference type="ARBA" id="ARBA00022692"/>
    </source>
</evidence>
<evidence type="ECO:0000256" key="6">
    <source>
        <dbReference type="ARBA" id="ARBA00022989"/>
    </source>
</evidence>
<dbReference type="InterPro" id="IPR000515">
    <property type="entry name" value="MetI-like"/>
</dbReference>
<evidence type="ECO:0000256" key="9">
    <source>
        <dbReference type="RuleBase" id="RU363032"/>
    </source>
</evidence>
<name>A0A090UWE3_PSEVU</name>
<dbReference type="InterPro" id="IPR045621">
    <property type="entry name" value="BPD_transp_1_N"/>
</dbReference>
<evidence type="ECO:0000256" key="7">
    <source>
        <dbReference type="ARBA" id="ARBA00023136"/>
    </source>
</evidence>
<keyword evidence="12" id="KW-1185">Reference proteome</keyword>
<evidence type="ECO:0000256" key="8">
    <source>
        <dbReference type="ARBA" id="ARBA00024202"/>
    </source>
</evidence>
<feature type="transmembrane region" description="Helical" evidence="9">
    <location>
        <begin position="134"/>
        <end position="157"/>
    </location>
</feature>
<dbReference type="RefSeq" id="WP_042388522.1">
    <property type="nucleotide sequence ID" value="NZ_BBMZ01000002.1"/>
</dbReference>
<organism evidence="11 12">
    <name type="scientific">Pseudescherichia vulneris NBRC 102420</name>
    <dbReference type="NCBI Taxonomy" id="1115515"/>
    <lineage>
        <taxon>Bacteria</taxon>
        <taxon>Pseudomonadati</taxon>
        <taxon>Pseudomonadota</taxon>
        <taxon>Gammaproteobacteria</taxon>
        <taxon>Enterobacterales</taxon>
        <taxon>Enterobacteriaceae</taxon>
        <taxon>Pseudescherichia</taxon>
    </lineage>
</organism>
<dbReference type="Pfam" id="PF00528">
    <property type="entry name" value="BPD_transp_1"/>
    <property type="match status" value="1"/>
</dbReference>
<comment type="similarity">
    <text evidence="8">Belongs to the binding-protein-dependent transport system permease family. OppBC subfamily.</text>
</comment>
<feature type="transmembrane region" description="Helical" evidence="9">
    <location>
        <begin position="285"/>
        <end position="307"/>
    </location>
</feature>
<keyword evidence="4" id="KW-0997">Cell inner membrane</keyword>
<feature type="transmembrane region" description="Helical" evidence="9">
    <location>
        <begin position="177"/>
        <end position="196"/>
    </location>
</feature>
<gene>
    <name evidence="11" type="primary">gsiC</name>
    <name evidence="11" type="ORF">EV102420_02_05200</name>
</gene>
<dbReference type="PROSITE" id="PS50928">
    <property type="entry name" value="ABC_TM1"/>
    <property type="match status" value="1"/>
</dbReference>
<dbReference type="PANTHER" id="PTHR43163">
    <property type="entry name" value="DIPEPTIDE TRANSPORT SYSTEM PERMEASE PROTEIN DPPB-RELATED"/>
    <property type="match status" value="1"/>
</dbReference>
<dbReference type="AlphaFoldDB" id="A0A090UWE3"/>
<evidence type="ECO:0000313" key="12">
    <source>
        <dbReference type="Proteomes" id="UP000029462"/>
    </source>
</evidence>
<sequence>MKWFLFHRIMALLPVLFVVSLVVFCLVHLAPGDPVMVILGNDASPQDIATLRQQMGLDRPLLVQFVRWFGAVLSGDLGHSLFLNASVSELFLQHLAPTLALALYAQAIALVLGLASGVISAWQHGRFADRAIRALATFGMSVPGFLLGLFLIFFFAVQLRWFPVVGYRSTNDDWLQNVWYLTLPAIALGFRIAALISRMTRAVMLDVLQENFINTARAKGVPERTVLLRHTLKNALIPVLTICGESFASLVTGTIVIESVFGIPGVGSLIVDSIERRDFTVIQGVVLLITVCYVLINLAVDVLSYVVDPRLSVEGGERS</sequence>
<keyword evidence="3" id="KW-1003">Cell membrane</keyword>
<dbReference type="STRING" id="1115515.EV102420_02_05200"/>
<dbReference type="OrthoDB" id="9805855at2"/>
<feature type="transmembrane region" description="Helical" evidence="9">
    <location>
        <begin position="101"/>
        <end position="122"/>
    </location>
</feature>
<dbReference type="SUPFAM" id="SSF161098">
    <property type="entry name" value="MetI-like"/>
    <property type="match status" value="1"/>
</dbReference>
<dbReference type="InterPro" id="IPR035906">
    <property type="entry name" value="MetI-like_sf"/>
</dbReference>
<accession>A0A090UWE3</accession>
<dbReference type="Proteomes" id="UP000029462">
    <property type="component" value="Unassembled WGS sequence"/>
</dbReference>
<keyword evidence="5 9" id="KW-0812">Transmembrane</keyword>
<keyword evidence="2 9" id="KW-0813">Transport</keyword>
<dbReference type="eggNOG" id="COG0601">
    <property type="taxonomic scope" value="Bacteria"/>
</dbReference>
<keyword evidence="7 9" id="KW-0472">Membrane</keyword>
<keyword evidence="6 9" id="KW-1133">Transmembrane helix</keyword>
<evidence type="ECO:0000256" key="4">
    <source>
        <dbReference type="ARBA" id="ARBA00022519"/>
    </source>
</evidence>
<comment type="caution">
    <text evidence="11">The sequence shown here is derived from an EMBL/GenBank/DDBJ whole genome shotgun (WGS) entry which is preliminary data.</text>
</comment>
<comment type="subcellular location">
    <subcellularLocation>
        <location evidence="1">Cell inner membrane</location>
        <topology evidence="1">Multi-pass membrane protein</topology>
    </subcellularLocation>
    <subcellularLocation>
        <location evidence="9">Cell membrane</location>
        <topology evidence="9">Multi-pass membrane protein</topology>
    </subcellularLocation>
</comment>